<evidence type="ECO:0000256" key="1">
    <source>
        <dbReference type="SAM" id="SignalP"/>
    </source>
</evidence>
<dbReference type="PANTHER" id="PTHR35606:SF4">
    <property type="entry name" value="CELLULOSE-BINDING FAMILY II PROTEIN"/>
    <property type="match status" value="1"/>
</dbReference>
<gene>
    <name evidence="2" type="ORF">PHYSODRAFT_333072</name>
    <name evidence="3" type="ORF">PHYSODRAFT_333116</name>
</gene>
<reference evidence="3" key="2">
    <citation type="submission" date="2011-09" db="EMBL/GenBank/DDBJ databases">
        <authorList>
            <consortium name="US DOE Joint Genome Institute (JGI-PGF)"/>
            <person name="Aerts A."/>
            <person name="Grimwood J."/>
            <person name="Schmutz J."/>
            <person name="Lucas S."/>
            <person name="Hammon N."/>
            <person name="Glavina del Rio T."/>
            <person name="Dalin E."/>
            <person name="Tice H."/>
            <person name="Pitluck S."/>
            <person name="Dehal P."/>
            <person name="Chapman J."/>
            <person name="Putman N.H."/>
            <person name="Salamov A.A."/>
            <person name="Terry A."/>
            <person name="Rokhsar D.S."/>
            <person name="Boore J.L."/>
            <person name="Tripathy S."/>
            <person name="Tyler B.M."/>
            <person name="Grigoriev I.V."/>
        </authorList>
    </citation>
    <scope>NUCLEOTIDE SEQUENCE</scope>
    <source>
        <strain evidence="3">P6497</strain>
    </source>
</reference>
<evidence type="ECO:0000313" key="3">
    <source>
        <dbReference type="EMBL" id="EGZ14784.1"/>
    </source>
</evidence>
<accession>G4ZQ73</accession>
<evidence type="ECO:0000313" key="2">
    <source>
        <dbReference type="EMBL" id="EGZ14736.1"/>
    </source>
</evidence>
<proteinExistence type="predicted"/>
<evidence type="ECO:0000313" key="4">
    <source>
        <dbReference type="Proteomes" id="UP000002640"/>
    </source>
</evidence>
<dbReference type="KEGG" id="psoj:PHYSODRAFT_333072"/>
<dbReference type="PANTHER" id="PTHR35606">
    <property type="entry name" value="CELLULOSE-BINDING FAMILY II PROTEIN"/>
    <property type="match status" value="1"/>
</dbReference>
<sequence length="296" mass="33324">MPPSLLSSVAAVAFATALVAAPTAAAGKNSTAAHAPFGTIKSKPGECVVGDPNTYISPKDLQWIWDNRMKSDVESLDNWAMDHIVANKGTLNYCVRWDSQTISLTKENAKKIETMLNRQYAAWNHWLIGYDCWPYDEIKVNIVGWAGRKASDFEWSDDSLGKIYIGDLDQNGVPQCPQNCYRTPDGSGGWSESSGCEGEPFDISVWPTEGMTSGLGKYDFQQYGLEIVLEHMEEEQFYFAIHETGHSFGLPNFYEMPQPPNFKPCVMWALSSMTMKDTDGWMIRRVLENKKHKYDF</sequence>
<feature type="chain" id="PRO_5010834004" description="Neutral zinc metallopeptidase, Zn-binding site" evidence="1">
    <location>
        <begin position="27"/>
        <end position="296"/>
    </location>
</feature>
<name>G4ZQ73_PHYSP</name>
<keyword evidence="1" id="KW-0732">Signal</keyword>
<dbReference type="KEGG" id="psoj:PHYSODRAFT_333116"/>
<dbReference type="EMBL" id="JH159155">
    <property type="protein sequence ID" value="EGZ14784.1"/>
    <property type="molecule type" value="Genomic_DNA"/>
</dbReference>
<dbReference type="RefSeq" id="XP_009528485.1">
    <property type="nucleotide sequence ID" value="XM_009530190.1"/>
</dbReference>
<dbReference type="SUPFAM" id="SSF55486">
    <property type="entry name" value="Metalloproteases ('zincins'), catalytic domain"/>
    <property type="match status" value="1"/>
</dbReference>
<dbReference type="EMBL" id="JH159155">
    <property type="protein sequence ID" value="EGZ14736.1"/>
    <property type="molecule type" value="Genomic_DNA"/>
</dbReference>
<dbReference type="GeneID" id="20646609"/>
<organism evidence="4">
    <name type="scientific">Phytophthora sojae (strain P6497)</name>
    <name type="common">Soybean stem and root rot agent</name>
    <name type="synonym">Phytophthora megasperma f. sp. glycines</name>
    <dbReference type="NCBI Taxonomy" id="1094619"/>
    <lineage>
        <taxon>Eukaryota</taxon>
        <taxon>Sar</taxon>
        <taxon>Stramenopiles</taxon>
        <taxon>Oomycota</taxon>
        <taxon>Peronosporomycetes</taxon>
        <taxon>Peronosporales</taxon>
        <taxon>Peronosporaceae</taxon>
        <taxon>Phytophthora</taxon>
    </lineage>
</organism>
<keyword evidence="4" id="KW-1185">Reference proteome</keyword>
<dbReference type="RefSeq" id="XP_009528533.1">
    <property type="nucleotide sequence ID" value="XM_009530238.1"/>
</dbReference>
<dbReference type="InParanoid" id="G4ZQ73"/>
<protein>
    <recommendedName>
        <fullName evidence="5">Neutral zinc metallopeptidase, Zn-binding site</fullName>
    </recommendedName>
</protein>
<dbReference type="GeneID" id="20646594"/>
<evidence type="ECO:0008006" key="5">
    <source>
        <dbReference type="Google" id="ProtNLM"/>
    </source>
</evidence>
<reference evidence="3 4" key="1">
    <citation type="journal article" date="2006" name="Science">
        <title>Phytophthora genome sequences uncover evolutionary origins and mechanisms of pathogenesis.</title>
        <authorList>
            <person name="Tyler B.M."/>
            <person name="Tripathy S."/>
            <person name="Zhang X."/>
            <person name="Dehal P."/>
            <person name="Jiang R.H."/>
            <person name="Aerts A."/>
            <person name="Arredondo F.D."/>
            <person name="Baxter L."/>
            <person name="Bensasson D."/>
            <person name="Beynon J.L."/>
            <person name="Chapman J."/>
            <person name="Damasceno C.M."/>
            <person name="Dorrance A.E."/>
            <person name="Dou D."/>
            <person name="Dickerman A.W."/>
            <person name="Dubchak I.L."/>
            <person name="Garbelotto M."/>
            <person name="Gijzen M."/>
            <person name="Gordon S.G."/>
            <person name="Govers F."/>
            <person name="Grunwald N.J."/>
            <person name="Huang W."/>
            <person name="Ivors K.L."/>
            <person name="Jones R.W."/>
            <person name="Kamoun S."/>
            <person name="Krampis K."/>
            <person name="Lamour K.H."/>
            <person name="Lee M.K."/>
            <person name="McDonald W.H."/>
            <person name="Medina M."/>
            <person name="Meijer H.J."/>
            <person name="Nordberg E.K."/>
            <person name="Maclean D.J."/>
            <person name="Ospina-Giraldo M.D."/>
            <person name="Morris P.F."/>
            <person name="Phuntumart V."/>
            <person name="Putnam N.H."/>
            <person name="Rash S."/>
            <person name="Rose J.K."/>
            <person name="Sakihama Y."/>
            <person name="Salamov A.A."/>
            <person name="Savidor A."/>
            <person name="Scheuring C.F."/>
            <person name="Smith B.M."/>
            <person name="Sobral B.W."/>
            <person name="Terry A."/>
            <person name="Torto-Alalibo T.A."/>
            <person name="Win J."/>
            <person name="Xu Z."/>
            <person name="Zhang H."/>
            <person name="Grigoriev I.V."/>
            <person name="Rokhsar D.S."/>
            <person name="Boore J.L."/>
        </authorList>
    </citation>
    <scope>NUCLEOTIDE SEQUENCE [LARGE SCALE GENOMIC DNA]</scope>
    <source>
        <strain evidence="3 4">P6497</strain>
    </source>
</reference>
<dbReference type="AlphaFoldDB" id="G4ZQ73"/>
<dbReference type="Proteomes" id="UP000002640">
    <property type="component" value="Unassembled WGS sequence"/>
</dbReference>
<feature type="signal peptide" evidence="1">
    <location>
        <begin position="1"/>
        <end position="26"/>
    </location>
</feature>